<organism evidence="1">
    <name type="scientific">Arion vulgaris</name>
    <dbReference type="NCBI Taxonomy" id="1028688"/>
    <lineage>
        <taxon>Eukaryota</taxon>
        <taxon>Metazoa</taxon>
        <taxon>Spiralia</taxon>
        <taxon>Lophotrochozoa</taxon>
        <taxon>Mollusca</taxon>
        <taxon>Gastropoda</taxon>
        <taxon>Heterobranchia</taxon>
        <taxon>Euthyneura</taxon>
        <taxon>Panpulmonata</taxon>
        <taxon>Eupulmonata</taxon>
        <taxon>Stylommatophora</taxon>
        <taxon>Helicina</taxon>
        <taxon>Arionoidea</taxon>
        <taxon>Arionidae</taxon>
        <taxon>Arion</taxon>
    </lineage>
</organism>
<feature type="non-terminal residue" evidence="1">
    <location>
        <position position="73"/>
    </location>
</feature>
<sequence>SGHNKEIKRLWKKISKCRAQTNELGSWSNRFSSFLEYCNSKAAPSVSKSDRRSVVKHGNGCGRSEAARKLCHA</sequence>
<name>A0A0B6Y101_9EUPU</name>
<dbReference type="EMBL" id="HACG01003072">
    <property type="protein sequence ID" value="CEK49937.1"/>
    <property type="molecule type" value="Transcribed_RNA"/>
</dbReference>
<feature type="non-terminal residue" evidence="1">
    <location>
        <position position="1"/>
    </location>
</feature>
<accession>A0A0B6Y101</accession>
<gene>
    <name evidence="1" type="primary">ORF9347</name>
</gene>
<proteinExistence type="predicted"/>
<reference evidence="1" key="1">
    <citation type="submission" date="2014-12" db="EMBL/GenBank/DDBJ databases">
        <title>Insight into the proteome of Arion vulgaris.</title>
        <authorList>
            <person name="Aradska J."/>
            <person name="Bulat T."/>
            <person name="Smidak R."/>
            <person name="Sarate P."/>
            <person name="Gangsoo J."/>
            <person name="Sialana F."/>
            <person name="Bilban M."/>
            <person name="Lubec G."/>
        </authorList>
    </citation>
    <scope>NUCLEOTIDE SEQUENCE</scope>
    <source>
        <tissue evidence="1">Skin</tissue>
    </source>
</reference>
<evidence type="ECO:0000313" key="1">
    <source>
        <dbReference type="EMBL" id="CEK49937.1"/>
    </source>
</evidence>
<dbReference type="AlphaFoldDB" id="A0A0B6Y101"/>
<protein>
    <submittedName>
        <fullName evidence="1">Uncharacterized protein</fullName>
    </submittedName>
</protein>